<protein>
    <submittedName>
        <fullName evidence="1">Uncharacterized protein</fullName>
    </submittedName>
</protein>
<name>A0A0G3XB49_9SPHN</name>
<dbReference type="AlphaFoldDB" id="A0A0G3XB49"/>
<dbReference type="PATRIC" id="fig|1348774.3.peg.38"/>
<dbReference type="EMBL" id="CP011770">
    <property type="protein sequence ID" value="AKM08770.1"/>
    <property type="molecule type" value="Genomic_DNA"/>
</dbReference>
<keyword evidence="2" id="KW-1185">Reference proteome</keyword>
<dbReference type="STRING" id="1348774.AB433_00155"/>
<sequence>MLTDNGFALEEMRPGPEGLGMIVRQITGRRIAGMRFVYPAIDIALKLRKIDVRKANYLKLRFAGHILFTARKPA</sequence>
<evidence type="ECO:0000313" key="2">
    <source>
        <dbReference type="Proteomes" id="UP000035287"/>
    </source>
</evidence>
<accession>A0A0G3XB49</accession>
<reference evidence="1 2" key="1">
    <citation type="submission" date="2015-06" db="EMBL/GenBank/DDBJ databases">
        <authorList>
            <person name="Zeng Y."/>
            <person name="Huang Y."/>
        </authorList>
    </citation>
    <scope>NUCLEOTIDE SEQUENCE [LARGE SCALE GENOMIC DNA]</scope>
    <source>
        <strain evidence="1 2">PQ-2</strain>
    </source>
</reference>
<proteinExistence type="predicted"/>
<gene>
    <name evidence="1" type="ORF">AB433_00155</name>
</gene>
<organism evidence="1 2">
    <name type="scientific">Croceicoccus naphthovorans</name>
    <dbReference type="NCBI Taxonomy" id="1348774"/>
    <lineage>
        <taxon>Bacteria</taxon>
        <taxon>Pseudomonadati</taxon>
        <taxon>Pseudomonadota</taxon>
        <taxon>Alphaproteobacteria</taxon>
        <taxon>Sphingomonadales</taxon>
        <taxon>Erythrobacteraceae</taxon>
        <taxon>Croceicoccus</taxon>
    </lineage>
</organism>
<evidence type="ECO:0000313" key="1">
    <source>
        <dbReference type="EMBL" id="AKM08770.1"/>
    </source>
</evidence>
<dbReference type="Proteomes" id="UP000035287">
    <property type="component" value="Chromosome"/>
</dbReference>
<dbReference type="KEGG" id="cna:AB433_00155"/>